<evidence type="ECO:0000256" key="6">
    <source>
        <dbReference type="HAMAP-Rule" id="MF_01328"/>
    </source>
</evidence>
<dbReference type="InterPro" id="IPR023574">
    <property type="entry name" value="Ribosomal_uL4_dom_sf"/>
</dbReference>
<dbReference type="InterPro" id="IPR013005">
    <property type="entry name" value="Ribosomal_uL4-like"/>
</dbReference>
<dbReference type="OrthoDB" id="9803201at2"/>
<dbReference type="EMBL" id="NIQC01000004">
    <property type="protein sequence ID" value="OWZ84489.1"/>
    <property type="molecule type" value="Genomic_DNA"/>
</dbReference>
<name>A0A226C224_9FIRM</name>
<comment type="similarity">
    <text evidence="1 6">Belongs to the universal ribosomal protein uL4 family.</text>
</comment>
<keyword evidence="3 6" id="KW-0689">Ribosomal protein</keyword>
<dbReference type="HAMAP" id="MF_01328_B">
    <property type="entry name" value="Ribosomal_uL4_B"/>
    <property type="match status" value="1"/>
</dbReference>
<dbReference type="PANTHER" id="PTHR10746:SF6">
    <property type="entry name" value="LARGE RIBOSOMAL SUBUNIT PROTEIN UL4M"/>
    <property type="match status" value="1"/>
</dbReference>
<feature type="region of interest" description="Disordered" evidence="7">
    <location>
        <begin position="43"/>
        <end position="80"/>
    </location>
</feature>
<keyword evidence="9" id="KW-1185">Reference proteome</keyword>
<evidence type="ECO:0000313" key="8">
    <source>
        <dbReference type="EMBL" id="OWZ84489.1"/>
    </source>
</evidence>
<gene>
    <name evidence="6" type="primary">rplD</name>
    <name evidence="8" type="ORF">CDO51_03000</name>
</gene>
<dbReference type="Pfam" id="PF00573">
    <property type="entry name" value="Ribosomal_L4"/>
    <property type="match status" value="1"/>
</dbReference>
<evidence type="ECO:0000256" key="2">
    <source>
        <dbReference type="ARBA" id="ARBA00011838"/>
    </source>
</evidence>
<dbReference type="GO" id="GO:0006412">
    <property type="term" value="P:translation"/>
    <property type="evidence" value="ECO:0007669"/>
    <property type="project" value="UniProtKB-UniRule"/>
</dbReference>
<dbReference type="Gene3D" id="3.40.1370.10">
    <property type="match status" value="1"/>
</dbReference>
<evidence type="ECO:0000256" key="1">
    <source>
        <dbReference type="ARBA" id="ARBA00010528"/>
    </source>
</evidence>
<dbReference type="PANTHER" id="PTHR10746">
    <property type="entry name" value="50S RIBOSOMAL PROTEIN L4"/>
    <property type="match status" value="1"/>
</dbReference>
<comment type="function">
    <text evidence="6">Forms part of the polypeptide exit tunnel.</text>
</comment>
<comment type="subunit">
    <text evidence="2 6">Part of the 50S ribosomal subunit.</text>
</comment>
<reference evidence="8 9" key="1">
    <citation type="submission" date="2017-06" db="EMBL/GenBank/DDBJ databases">
        <title>Draft Genome Sequence of Natranaerobius trueperi halophilic, alkalithermophilic bacteria from soda lakes.</title>
        <authorList>
            <person name="Zhao B."/>
        </authorList>
    </citation>
    <scope>NUCLEOTIDE SEQUENCE [LARGE SCALE GENOMIC DNA]</scope>
    <source>
        <strain evidence="8 9">DSM 18760</strain>
    </source>
</reference>
<keyword evidence="4 6" id="KW-0687">Ribonucleoprotein</keyword>
<organism evidence="8 9">
    <name type="scientific">Natranaerobius trueperi</name>
    <dbReference type="NCBI Taxonomy" id="759412"/>
    <lineage>
        <taxon>Bacteria</taxon>
        <taxon>Bacillati</taxon>
        <taxon>Bacillota</taxon>
        <taxon>Clostridia</taxon>
        <taxon>Natranaerobiales</taxon>
        <taxon>Natranaerobiaceae</taxon>
        <taxon>Natranaerobius</taxon>
    </lineage>
</organism>
<feature type="compositionally biased region" description="Basic residues" evidence="7">
    <location>
        <begin position="65"/>
        <end position="77"/>
    </location>
</feature>
<accession>A0A226C224</accession>
<evidence type="ECO:0000256" key="4">
    <source>
        <dbReference type="ARBA" id="ARBA00023274"/>
    </source>
</evidence>
<evidence type="ECO:0000256" key="3">
    <source>
        <dbReference type="ARBA" id="ARBA00022980"/>
    </source>
</evidence>
<dbReference type="SUPFAM" id="SSF52166">
    <property type="entry name" value="Ribosomal protein L4"/>
    <property type="match status" value="1"/>
</dbReference>
<evidence type="ECO:0000313" key="9">
    <source>
        <dbReference type="Proteomes" id="UP000214588"/>
    </source>
</evidence>
<dbReference type="GO" id="GO:0003735">
    <property type="term" value="F:structural constituent of ribosome"/>
    <property type="evidence" value="ECO:0007669"/>
    <property type="project" value="InterPro"/>
</dbReference>
<dbReference type="AlphaFoldDB" id="A0A226C224"/>
<dbReference type="Proteomes" id="UP000214588">
    <property type="component" value="Unassembled WGS sequence"/>
</dbReference>
<comment type="caution">
    <text evidence="8">The sequence shown here is derived from an EMBL/GenBank/DDBJ whole genome shotgun (WGS) entry which is preliminary data.</text>
</comment>
<keyword evidence="6" id="KW-0694">RNA-binding</keyword>
<comment type="function">
    <text evidence="6">One of the primary rRNA binding proteins, this protein initially binds near the 5'-end of the 23S rRNA. It is important during the early stages of 50S assembly. It makes multiple contacts with different domains of the 23S rRNA in the assembled 50S subunit and ribosome.</text>
</comment>
<dbReference type="NCBIfam" id="TIGR03953">
    <property type="entry name" value="rplD_bact"/>
    <property type="match status" value="1"/>
</dbReference>
<dbReference type="GO" id="GO:0005840">
    <property type="term" value="C:ribosome"/>
    <property type="evidence" value="ECO:0007669"/>
    <property type="project" value="UniProtKB-KW"/>
</dbReference>
<proteinExistence type="inferred from homology"/>
<dbReference type="GO" id="GO:1990904">
    <property type="term" value="C:ribonucleoprotein complex"/>
    <property type="evidence" value="ECO:0007669"/>
    <property type="project" value="UniProtKB-KW"/>
</dbReference>
<dbReference type="RefSeq" id="WP_089022820.1">
    <property type="nucleotide sequence ID" value="NZ_NIQC01000004.1"/>
</dbReference>
<keyword evidence="6" id="KW-0699">rRNA-binding</keyword>
<evidence type="ECO:0000256" key="7">
    <source>
        <dbReference type="SAM" id="MobiDB-lite"/>
    </source>
</evidence>
<dbReference type="InterPro" id="IPR002136">
    <property type="entry name" value="Ribosomal_uL4"/>
</dbReference>
<evidence type="ECO:0000256" key="5">
    <source>
        <dbReference type="ARBA" id="ARBA00035244"/>
    </source>
</evidence>
<dbReference type="GO" id="GO:0019843">
    <property type="term" value="F:rRNA binding"/>
    <property type="evidence" value="ECO:0007669"/>
    <property type="project" value="UniProtKB-UniRule"/>
</dbReference>
<protein>
    <recommendedName>
        <fullName evidence="5 6">Large ribosomal subunit protein uL4</fullName>
    </recommendedName>
</protein>
<sequence length="207" mass="22961">MPKVALYNNEGSQVGEVNLQDSVFATDINEKLMHDAVNMYLASQRRGTSSTKQRGEVRGGGQKPWRQKGTGRARHGSIRSPIWVGGGITFGPKPRDFALKMPKKAKKKAIKSALSTKLQNGELLILEEINMEAPKTKEIIKLLENLKVNNKAMVVTAESDINVYRSTRNIPGVSSMIAKNLNVYEILNHDQLIITKDAVSIIEEVFC</sequence>